<sequence length="183" mass="20587">MATCRLYRQYKFHTYPEPRVHVMLSRNAGSDEGYVYHSVKMKSIPLSCVREVEALERRWSVSLGLGLGFNIGVDLICYRNGMDSIGWHADDTQSETNVLGVVVESKGSRPVCIRPKGPKSSYKVGDEEIELHVGEGDGYELTAEVQEHYEHSLPKRKEVREVGKEGDEEGEVDGRARAHPKPN</sequence>
<dbReference type="InterPro" id="IPR037151">
    <property type="entry name" value="AlkB-like_sf"/>
</dbReference>
<dbReference type="Gene3D" id="2.60.120.590">
    <property type="entry name" value="Alpha-ketoglutarate-dependent dioxygenase AlkB-like"/>
    <property type="match status" value="1"/>
</dbReference>
<dbReference type="SUPFAM" id="SSF51197">
    <property type="entry name" value="Clavaminate synthase-like"/>
    <property type="match status" value="1"/>
</dbReference>
<dbReference type="AlphaFoldDB" id="A0A9W7L2Z8"/>
<evidence type="ECO:0000313" key="3">
    <source>
        <dbReference type="Proteomes" id="UP001165082"/>
    </source>
</evidence>
<dbReference type="Proteomes" id="UP001165082">
    <property type="component" value="Unassembled WGS sequence"/>
</dbReference>
<proteinExistence type="predicted"/>
<protein>
    <recommendedName>
        <fullName evidence="4">Alpha-ketoglutarate-dependent dioxygenase AlkB-like domain-containing protein</fullName>
    </recommendedName>
</protein>
<evidence type="ECO:0000256" key="1">
    <source>
        <dbReference type="SAM" id="MobiDB-lite"/>
    </source>
</evidence>
<dbReference type="EMBL" id="BRXZ01008277">
    <property type="protein sequence ID" value="GMI23936.1"/>
    <property type="molecule type" value="Genomic_DNA"/>
</dbReference>
<comment type="caution">
    <text evidence="2">The sequence shown here is derived from an EMBL/GenBank/DDBJ whole genome shotgun (WGS) entry which is preliminary data.</text>
</comment>
<reference evidence="2" key="1">
    <citation type="submission" date="2022-07" db="EMBL/GenBank/DDBJ databases">
        <title>Genome analysis of Parmales, a sister group of diatoms, reveals the evolutionary specialization of diatoms from phago-mixotrophs to photoautotrophs.</title>
        <authorList>
            <person name="Ban H."/>
            <person name="Sato S."/>
            <person name="Yoshikawa S."/>
            <person name="Kazumasa Y."/>
            <person name="Nakamura Y."/>
            <person name="Ichinomiya M."/>
            <person name="Saitoh K."/>
            <person name="Sato N."/>
            <person name="Blanc-Mathieu R."/>
            <person name="Endo H."/>
            <person name="Kuwata A."/>
            <person name="Ogata H."/>
        </authorList>
    </citation>
    <scope>NUCLEOTIDE SEQUENCE</scope>
</reference>
<organism evidence="2 3">
    <name type="scientific">Triparma retinervis</name>
    <dbReference type="NCBI Taxonomy" id="2557542"/>
    <lineage>
        <taxon>Eukaryota</taxon>
        <taxon>Sar</taxon>
        <taxon>Stramenopiles</taxon>
        <taxon>Ochrophyta</taxon>
        <taxon>Bolidophyceae</taxon>
        <taxon>Parmales</taxon>
        <taxon>Triparmaceae</taxon>
        <taxon>Triparma</taxon>
    </lineage>
</organism>
<feature type="region of interest" description="Disordered" evidence="1">
    <location>
        <begin position="148"/>
        <end position="183"/>
    </location>
</feature>
<accession>A0A9W7L2Z8</accession>
<name>A0A9W7L2Z8_9STRA</name>
<keyword evidence="3" id="KW-1185">Reference proteome</keyword>
<evidence type="ECO:0000313" key="2">
    <source>
        <dbReference type="EMBL" id="GMI23936.1"/>
    </source>
</evidence>
<feature type="compositionally biased region" description="Basic and acidic residues" evidence="1">
    <location>
        <begin position="148"/>
        <end position="165"/>
    </location>
</feature>
<gene>
    <name evidence="2" type="ORF">TrRE_jg12045</name>
</gene>
<dbReference type="OrthoDB" id="206288at2759"/>
<evidence type="ECO:0008006" key="4">
    <source>
        <dbReference type="Google" id="ProtNLM"/>
    </source>
</evidence>